<protein>
    <recommendedName>
        <fullName evidence="5">Transmembrane protein</fullName>
    </recommendedName>
</protein>
<keyword evidence="2" id="KW-1133">Transmembrane helix</keyword>
<feature type="compositionally biased region" description="Low complexity" evidence="1">
    <location>
        <begin position="114"/>
        <end position="128"/>
    </location>
</feature>
<dbReference type="Proteomes" id="UP000324222">
    <property type="component" value="Unassembled WGS sequence"/>
</dbReference>
<keyword evidence="2" id="KW-0472">Membrane</keyword>
<sequence length="153" mass="17787">MDLNTTSLTTTMPTTITTMPTTTTTTITTTTTTPPPTSLPMAWPLLAFLAVVVGGVLVGFAVWAWRDIRDTYRWYQEVVFLDEEELRREREAEREEERRAEDERNAANQIDNTSRSSSSSYDSLFYQQRRSRPEERRPLSYPFTSYFTMDSEF</sequence>
<feature type="compositionally biased region" description="Basic and acidic residues" evidence="1">
    <location>
        <begin position="85"/>
        <end position="105"/>
    </location>
</feature>
<dbReference type="EMBL" id="VSRR010000067">
    <property type="protein sequence ID" value="MPC09385.1"/>
    <property type="molecule type" value="Genomic_DNA"/>
</dbReference>
<dbReference type="AlphaFoldDB" id="A0A5B7CJD7"/>
<keyword evidence="2" id="KW-0812">Transmembrane</keyword>
<gene>
    <name evidence="3" type="ORF">E2C01_001995</name>
</gene>
<accession>A0A5B7CJD7</accession>
<feature type="region of interest" description="Disordered" evidence="1">
    <location>
        <begin position="85"/>
        <end position="137"/>
    </location>
</feature>
<feature type="transmembrane region" description="Helical" evidence="2">
    <location>
        <begin position="41"/>
        <end position="65"/>
    </location>
</feature>
<name>A0A5B7CJD7_PORTR</name>
<keyword evidence="4" id="KW-1185">Reference proteome</keyword>
<reference evidence="3 4" key="1">
    <citation type="submission" date="2019-05" db="EMBL/GenBank/DDBJ databases">
        <title>Another draft genome of Portunus trituberculatus and its Hox gene families provides insights of decapod evolution.</title>
        <authorList>
            <person name="Jeong J.-H."/>
            <person name="Song I."/>
            <person name="Kim S."/>
            <person name="Choi T."/>
            <person name="Kim D."/>
            <person name="Ryu S."/>
            <person name="Kim W."/>
        </authorList>
    </citation>
    <scope>NUCLEOTIDE SEQUENCE [LARGE SCALE GENOMIC DNA]</scope>
    <source>
        <tissue evidence="3">Muscle</tissue>
    </source>
</reference>
<evidence type="ECO:0000313" key="4">
    <source>
        <dbReference type="Proteomes" id="UP000324222"/>
    </source>
</evidence>
<comment type="caution">
    <text evidence="3">The sequence shown here is derived from an EMBL/GenBank/DDBJ whole genome shotgun (WGS) entry which is preliminary data.</text>
</comment>
<evidence type="ECO:0000313" key="3">
    <source>
        <dbReference type="EMBL" id="MPC09385.1"/>
    </source>
</evidence>
<evidence type="ECO:0008006" key="5">
    <source>
        <dbReference type="Google" id="ProtNLM"/>
    </source>
</evidence>
<feature type="region of interest" description="Disordered" evidence="1">
    <location>
        <begin position="1"/>
        <end position="20"/>
    </location>
</feature>
<proteinExistence type="predicted"/>
<organism evidence="3 4">
    <name type="scientific">Portunus trituberculatus</name>
    <name type="common">Swimming crab</name>
    <name type="synonym">Neptunus trituberculatus</name>
    <dbReference type="NCBI Taxonomy" id="210409"/>
    <lineage>
        <taxon>Eukaryota</taxon>
        <taxon>Metazoa</taxon>
        <taxon>Ecdysozoa</taxon>
        <taxon>Arthropoda</taxon>
        <taxon>Crustacea</taxon>
        <taxon>Multicrustacea</taxon>
        <taxon>Malacostraca</taxon>
        <taxon>Eumalacostraca</taxon>
        <taxon>Eucarida</taxon>
        <taxon>Decapoda</taxon>
        <taxon>Pleocyemata</taxon>
        <taxon>Brachyura</taxon>
        <taxon>Eubrachyura</taxon>
        <taxon>Portunoidea</taxon>
        <taxon>Portunidae</taxon>
        <taxon>Portuninae</taxon>
        <taxon>Portunus</taxon>
    </lineage>
</organism>
<evidence type="ECO:0000256" key="2">
    <source>
        <dbReference type="SAM" id="Phobius"/>
    </source>
</evidence>
<evidence type="ECO:0000256" key="1">
    <source>
        <dbReference type="SAM" id="MobiDB-lite"/>
    </source>
</evidence>